<feature type="signal peptide" evidence="1">
    <location>
        <begin position="1"/>
        <end position="22"/>
    </location>
</feature>
<dbReference type="Proteomes" id="UP001627154">
    <property type="component" value="Unassembled WGS sequence"/>
</dbReference>
<keyword evidence="3" id="KW-1185">Reference proteome</keyword>
<evidence type="ECO:0000313" key="3">
    <source>
        <dbReference type="Proteomes" id="UP001627154"/>
    </source>
</evidence>
<feature type="chain" id="PRO_5044811314" evidence="1">
    <location>
        <begin position="23"/>
        <end position="101"/>
    </location>
</feature>
<gene>
    <name evidence="2" type="ORF">TKK_003458</name>
</gene>
<accession>A0ABD2XEB9</accession>
<dbReference type="PANTHER" id="PTHR11257">
    <property type="entry name" value="CHEMOSENSORY PROTEIN-RELATED"/>
    <property type="match status" value="1"/>
</dbReference>
<organism evidence="2 3">
    <name type="scientific">Trichogramma kaykai</name>
    <dbReference type="NCBI Taxonomy" id="54128"/>
    <lineage>
        <taxon>Eukaryota</taxon>
        <taxon>Metazoa</taxon>
        <taxon>Ecdysozoa</taxon>
        <taxon>Arthropoda</taxon>
        <taxon>Hexapoda</taxon>
        <taxon>Insecta</taxon>
        <taxon>Pterygota</taxon>
        <taxon>Neoptera</taxon>
        <taxon>Endopterygota</taxon>
        <taxon>Hymenoptera</taxon>
        <taxon>Apocrita</taxon>
        <taxon>Proctotrupomorpha</taxon>
        <taxon>Chalcidoidea</taxon>
        <taxon>Trichogrammatidae</taxon>
        <taxon>Trichogramma</taxon>
    </lineage>
</organism>
<dbReference type="Gene3D" id="1.10.2080.10">
    <property type="entry name" value="Insect odorant-binding protein A10/Ejaculatory bulb-specific protein 3"/>
    <property type="match status" value="1"/>
</dbReference>
<evidence type="ECO:0000313" key="2">
    <source>
        <dbReference type="EMBL" id="KAL3403777.1"/>
    </source>
</evidence>
<proteinExistence type="predicted"/>
<dbReference type="InterPro" id="IPR005055">
    <property type="entry name" value="A10/PebIII"/>
</dbReference>
<evidence type="ECO:0000256" key="1">
    <source>
        <dbReference type="SAM" id="SignalP"/>
    </source>
</evidence>
<dbReference type="InterPro" id="IPR036682">
    <property type="entry name" value="OS_D_A10/PebIII_sf"/>
</dbReference>
<reference evidence="2 3" key="1">
    <citation type="journal article" date="2024" name="bioRxiv">
        <title>A reference genome for Trichogramma kaykai: A tiny desert-dwelling parasitoid wasp with competing sex-ratio distorters.</title>
        <authorList>
            <person name="Culotta J."/>
            <person name="Lindsey A.R."/>
        </authorList>
    </citation>
    <scope>NUCLEOTIDE SEQUENCE [LARGE SCALE GENOMIC DNA]</scope>
    <source>
        <strain evidence="2 3">KSX58</strain>
    </source>
</reference>
<dbReference type="Pfam" id="PF03392">
    <property type="entry name" value="OS-D"/>
    <property type="match status" value="1"/>
</dbReference>
<protein>
    <submittedName>
        <fullName evidence="2">Uncharacterized protein</fullName>
    </submittedName>
</protein>
<dbReference type="EMBL" id="JBJJXI010000028">
    <property type="protein sequence ID" value="KAL3403777.1"/>
    <property type="molecule type" value="Genomic_DNA"/>
</dbReference>
<sequence>MSTKAALLLALALMAVIGVANSQRIVENMLKNKALVDKKIKCILNEGYCDFVGKLIIKRLPEVLHNDCNSCSSFERQASQTLRSFMEREHSAEWERIIAMY</sequence>
<keyword evidence="1" id="KW-0732">Signal</keyword>
<name>A0ABD2XEB9_9HYME</name>
<dbReference type="AlphaFoldDB" id="A0ABD2XEB9"/>
<dbReference type="SUPFAM" id="SSF100910">
    <property type="entry name" value="Chemosensory protein Csp2"/>
    <property type="match status" value="1"/>
</dbReference>
<comment type="caution">
    <text evidence="2">The sequence shown here is derived from an EMBL/GenBank/DDBJ whole genome shotgun (WGS) entry which is preliminary data.</text>
</comment>